<sequence length="60" mass="6997">MLYRCGLSCETCMLYLCVHPDETCMLYCCRKIWTTIGCSSRGKLYLTVSQLHLSVRKHTF</sequence>
<name>A0A0E9VWQ9_ANGAN</name>
<reference evidence="1" key="1">
    <citation type="submission" date="2014-11" db="EMBL/GenBank/DDBJ databases">
        <authorList>
            <person name="Amaro Gonzalez C."/>
        </authorList>
    </citation>
    <scope>NUCLEOTIDE SEQUENCE</scope>
</reference>
<organism evidence="1">
    <name type="scientific">Anguilla anguilla</name>
    <name type="common">European freshwater eel</name>
    <name type="synonym">Muraena anguilla</name>
    <dbReference type="NCBI Taxonomy" id="7936"/>
    <lineage>
        <taxon>Eukaryota</taxon>
        <taxon>Metazoa</taxon>
        <taxon>Chordata</taxon>
        <taxon>Craniata</taxon>
        <taxon>Vertebrata</taxon>
        <taxon>Euteleostomi</taxon>
        <taxon>Actinopterygii</taxon>
        <taxon>Neopterygii</taxon>
        <taxon>Teleostei</taxon>
        <taxon>Anguilliformes</taxon>
        <taxon>Anguillidae</taxon>
        <taxon>Anguilla</taxon>
    </lineage>
</organism>
<evidence type="ECO:0000313" key="1">
    <source>
        <dbReference type="EMBL" id="JAH82584.1"/>
    </source>
</evidence>
<proteinExistence type="predicted"/>
<dbReference type="AlphaFoldDB" id="A0A0E9VWQ9"/>
<protein>
    <submittedName>
        <fullName evidence="1">Uncharacterized protein</fullName>
    </submittedName>
</protein>
<dbReference type="EMBL" id="GBXM01025993">
    <property type="protein sequence ID" value="JAH82584.1"/>
    <property type="molecule type" value="Transcribed_RNA"/>
</dbReference>
<reference evidence="1" key="2">
    <citation type="journal article" date="2015" name="Fish Shellfish Immunol.">
        <title>Early steps in the European eel (Anguilla anguilla)-Vibrio vulnificus interaction in the gills: Role of the RtxA13 toxin.</title>
        <authorList>
            <person name="Callol A."/>
            <person name="Pajuelo D."/>
            <person name="Ebbesson L."/>
            <person name="Teles M."/>
            <person name="MacKenzie S."/>
            <person name="Amaro C."/>
        </authorList>
    </citation>
    <scope>NUCLEOTIDE SEQUENCE</scope>
</reference>
<accession>A0A0E9VWQ9</accession>